<dbReference type="InterPro" id="IPR027685">
    <property type="entry name" value="Shroom_fam"/>
</dbReference>
<gene>
    <name evidence="6" type="primary">SHROOM3_2</name>
    <name evidence="6" type="ORF">P7K49_006488</name>
</gene>
<feature type="domain" description="ASD2" evidence="5">
    <location>
        <begin position="1"/>
        <end position="115"/>
    </location>
</feature>
<evidence type="ECO:0000313" key="7">
    <source>
        <dbReference type="Proteomes" id="UP001266305"/>
    </source>
</evidence>
<evidence type="ECO:0000256" key="4">
    <source>
        <dbReference type="ARBA" id="ARBA00023212"/>
    </source>
</evidence>
<sequence>MDLMEGLFPRDVNLLKENSVKRKAIQRTVSCSGCEGKRNEDKEAVGMLVNCPAYYSVSAPKAELLNKIKEMPAEVNEEEEQVDVNEKKVKNEMPLFCFPQKNQQGPCNQRGDWAS</sequence>
<dbReference type="PROSITE" id="PS51307">
    <property type="entry name" value="ASD2"/>
    <property type="match status" value="1"/>
</dbReference>
<keyword evidence="3" id="KW-0963">Cytoplasm</keyword>
<dbReference type="EMBL" id="JASSZA010000003">
    <property type="protein sequence ID" value="KAK2115862.1"/>
    <property type="molecule type" value="Genomic_DNA"/>
</dbReference>
<protein>
    <submittedName>
        <fullName evidence="6">Protein Shroom3</fullName>
    </submittedName>
</protein>
<evidence type="ECO:0000256" key="2">
    <source>
        <dbReference type="ARBA" id="ARBA00006469"/>
    </source>
</evidence>
<evidence type="ECO:0000256" key="1">
    <source>
        <dbReference type="ARBA" id="ARBA00004245"/>
    </source>
</evidence>
<dbReference type="Proteomes" id="UP001266305">
    <property type="component" value="Unassembled WGS sequence"/>
</dbReference>
<dbReference type="InterPro" id="IPR014799">
    <property type="entry name" value="ASD2_dom"/>
</dbReference>
<dbReference type="Pfam" id="PF08687">
    <property type="entry name" value="ASD2"/>
    <property type="match status" value="1"/>
</dbReference>
<evidence type="ECO:0000259" key="5">
    <source>
        <dbReference type="PROSITE" id="PS51307"/>
    </source>
</evidence>
<comment type="caution">
    <text evidence="6">The sequence shown here is derived from an EMBL/GenBank/DDBJ whole genome shotgun (WGS) entry which is preliminary data.</text>
</comment>
<keyword evidence="4" id="KW-0206">Cytoskeleton</keyword>
<dbReference type="PANTHER" id="PTHR15012:SF33">
    <property type="entry name" value="PROTEIN SHROOM3"/>
    <property type="match status" value="1"/>
</dbReference>
<organism evidence="6 7">
    <name type="scientific">Saguinus oedipus</name>
    <name type="common">Cotton-top tamarin</name>
    <name type="synonym">Oedipomidas oedipus</name>
    <dbReference type="NCBI Taxonomy" id="9490"/>
    <lineage>
        <taxon>Eukaryota</taxon>
        <taxon>Metazoa</taxon>
        <taxon>Chordata</taxon>
        <taxon>Craniata</taxon>
        <taxon>Vertebrata</taxon>
        <taxon>Euteleostomi</taxon>
        <taxon>Mammalia</taxon>
        <taxon>Eutheria</taxon>
        <taxon>Euarchontoglires</taxon>
        <taxon>Primates</taxon>
        <taxon>Haplorrhini</taxon>
        <taxon>Platyrrhini</taxon>
        <taxon>Cebidae</taxon>
        <taxon>Callitrichinae</taxon>
        <taxon>Saguinus</taxon>
    </lineage>
</organism>
<accession>A0ABQ9W2J3</accession>
<reference evidence="6 7" key="1">
    <citation type="submission" date="2023-05" db="EMBL/GenBank/DDBJ databases">
        <title>B98-5 Cell Line De Novo Hybrid Assembly: An Optical Mapping Approach.</title>
        <authorList>
            <person name="Kananen K."/>
            <person name="Auerbach J.A."/>
            <person name="Kautto E."/>
            <person name="Blachly J.S."/>
        </authorList>
    </citation>
    <scope>NUCLEOTIDE SEQUENCE [LARGE SCALE GENOMIC DNA]</scope>
    <source>
        <strain evidence="6">B95-8</strain>
        <tissue evidence="6">Cell line</tissue>
    </source>
</reference>
<keyword evidence="7" id="KW-1185">Reference proteome</keyword>
<evidence type="ECO:0000256" key="3">
    <source>
        <dbReference type="ARBA" id="ARBA00022490"/>
    </source>
</evidence>
<proteinExistence type="inferred from homology"/>
<dbReference type="PANTHER" id="PTHR15012">
    <property type="entry name" value="APICAL PROTEIN/SHROOM-RELATED"/>
    <property type="match status" value="1"/>
</dbReference>
<comment type="similarity">
    <text evidence="2">Belongs to the shroom family.</text>
</comment>
<comment type="subcellular location">
    <subcellularLocation>
        <location evidence="1">Cytoplasm</location>
        <location evidence="1">Cytoskeleton</location>
    </subcellularLocation>
</comment>
<evidence type="ECO:0000313" key="6">
    <source>
        <dbReference type="EMBL" id="KAK2115862.1"/>
    </source>
</evidence>
<name>A0ABQ9W2J3_SAGOE</name>